<dbReference type="VEuPathDB" id="VectorBase:HLOH_051261"/>
<dbReference type="SMART" id="SM00409">
    <property type="entry name" value="IG"/>
    <property type="match status" value="1"/>
</dbReference>
<dbReference type="AlphaFoldDB" id="A0A9J6FVZ9"/>
<name>A0A9J6FVZ9_HAELO</name>
<accession>A0A9J6FVZ9</accession>
<dbReference type="OrthoDB" id="5985519at2759"/>
<dbReference type="InterPro" id="IPR036179">
    <property type="entry name" value="Ig-like_dom_sf"/>
</dbReference>
<feature type="domain" description="Ig-like" evidence="1">
    <location>
        <begin position="3"/>
        <end position="97"/>
    </location>
</feature>
<organism evidence="2 3">
    <name type="scientific">Haemaphysalis longicornis</name>
    <name type="common">Bush tick</name>
    <dbReference type="NCBI Taxonomy" id="44386"/>
    <lineage>
        <taxon>Eukaryota</taxon>
        <taxon>Metazoa</taxon>
        <taxon>Ecdysozoa</taxon>
        <taxon>Arthropoda</taxon>
        <taxon>Chelicerata</taxon>
        <taxon>Arachnida</taxon>
        <taxon>Acari</taxon>
        <taxon>Parasitiformes</taxon>
        <taxon>Ixodida</taxon>
        <taxon>Ixodoidea</taxon>
        <taxon>Ixodidae</taxon>
        <taxon>Haemaphysalinae</taxon>
        <taxon>Haemaphysalis</taxon>
    </lineage>
</organism>
<sequence>MWPVMVDGPRNRTVVRGAHVTFSCLVESSSSSDGGNGVEILWQFNGGNLSSQGSSPWRQLDNGTLVLDGVDVAESGPYRCIARNAHGVTHSEPAYLVVHGEPTLFFFLKRSCFWSESRSDRTCVCGQSPVYNKNFILQN</sequence>
<protein>
    <recommendedName>
        <fullName evidence="1">Ig-like domain-containing protein</fullName>
    </recommendedName>
</protein>
<dbReference type="Gene3D" id="2.60.40.10">
    <property type="entry name" value="Immunoglobulins"/>
    <property type="match status" value="1"/>
</dbReference>
<dbReference type="InterPro" id="IPR003599">
    <property type="entry name" value="Ig_sub"/>
</dbReference>
<proteinExistence type="predicted"/>
<dbReference type="InterPro" id="IPR013783">
    <property type="entry name" value="Ig-like_fold"/>
</dbReference>
<dbReference type="InterPro" id="IPR003598">
    <property type="entry name" value="Ig_sub2"/>
</dbReference>
<reference evidence="2 3" key="1">
    <citation type="journal article" date="2020" name="Cell">
        <title>Large-Scale Comparative Analyses of Tick Genomes Elucidate Their Genetic Diversity and Vector Capacities.</title>
        <authorList>
            <consortium name="Tick Genome and Microbiome Consortium (TIGMIC)"/>
            <person name="Jia N."/>
            <person name="Wang J."/>
            <person name="Shi W."/>
            <person name="Du L."/>
            <person name="Sun Y."/>
            <person name="Zhan W."/>
            <person name="Jiang J.F."/>
            <person name="Wang Q."/>
            <person name="Zhang B."/>
            <person name="Ji P."/>
            <person name="Bell-Sakyi L."/>
            <person name="Cui X.M."/>
            <person name="Yuan T.T."/>
            <person name="Jiang B.G."/>
            <person name="Yang W.F."/>
            <person name="Lam T.T."/>
            <person name="Chang Q.C."/>
            <person name="Ding S.J."/>
            <person name="Wang X.J."/>
            <person name="Zhu J.G."/>
            <person name="Ruan X.D."/>
            <person name="Zhao L."/>
            <person name="Wei J.T."/>
            <person name="Ye R.Z."/>
            <person name="Que T.C."/>
            <person name="Du C.H."/>
            <person name="Zhou Y.H."/>
            <person name="Cheng J.X."/>
            <person name="Dai P.F."/>
            <person name="Guo W.B."/>
            <person name="Han X.H."/>
            <person name="Huang E.J."/>
            <person name="Li L.F."/>
            <person name="Wei W."/>
            <person name="Gao Y.C."/>
            <person name="Liu J.Z."/>
            <person name="Shao H.Z."/>
            <person name="Wang X."/>
            <person name="Wang C.C."/>
            <person name="Yang T.C."/>
            <person name="Huo Q.B."/>
            <person name="Li W."/>
            <person name="Chen H.Y."/>
            <person name="Chen S.E."/>
            <person name="Zhou L.G."/>
            <person name="Ni X.B."/>
            <person name="Tian J.H."/>
            <person name="Sheng Y."/>
            <person name="Liu T."/>
            <person name="Pan Y.S."/>
            <person name="Xia L.Y."/>
            <person name="Li J."/>
            <person name="Zhao F."/>
            <person name="Cao W.C."/>
        </authorList>
    </citation>
    <scope>NUCLEOTIDE SEQUENCE [LARGE SCALE GENOMIC DNA]</scope>
    <source>
        <strain evidence="2">HaeL-2018</strain>
    </source>
</reference>
<dbReference type="SUPFAM" id="SSF48726">
    <property type="entry name" value="Immunoglobulin"/>
    <property type="match status" value="1"/>
</dbReference>
<comment type="caution">
    <text evidence="2">The sequence shown here is derived from an EMBL/GenBank/DDBJ whole genome shotgun (WGS) entry which is preliminary data.</text>
</comment>
<dbReference type="Proteomes" id="UP000821853">
    <property type="component" value="Chromosome 2"/>
</dbReference>
<dbReference type="InterPro" id="IPR007110">
    <property type="entry name" value="Ig-like_dom"/>
</dbReference>
<dbReference type="Pfam" id="PF13927">
    <property type="entry name" value="Ig_3"/>
    <property type="match status" value="1"/>
</dbReference>
<dbReference type="EMBL" id="JABSTR010000004">
    <property type="protein sequence ID" value="KAH9366560.1"/>
    <property type="molecule type" value="Genomic_DNA"/>
</dbReference>
<dbReference type="SMART" id="SM00408">
    <property type="entry name" value="IGc2"/>
    <property type="match status" value="1"/>
</dbReference>
<dbReference type="PROSITE" id="PS50835">
    <property type="entry name" value="IG_LIKE"/>
    <property type="match status" value="1"/>
</dbReference>
<evidence type="ECO:0000259" key="1">
    <source>
        <dbReference type="PROSITE" id="PS50835"/>
    </source>
</evidence>
<gene>
    <name evidence="2" type="ORF">HPB48_017459</name>
</gene>
<evidence type="ECO:0000313" key="2">
    <source>
        <dbReference type="EMBL" id="KAH9366560.1"/>
    </source>
</evidence>
<evidence type="ECO:0000313" key="3">
    <source>
        <dbReference type="Proteomes" id="UP000821853"/>
    </source>
</evidence>
<keyword evidence="3" id="KW-1185">Reference proteome</keyword>